<evidence type="ECO:0000256" key="3">
    <source>
        <dbReference type="ARBA" id="ARBA00022475"/>
    </source>
</evidence>
<dbReference type="GO" id="GO:0055085">
    <property type="term" value="P:transmembrane transport"/>
    <property type="evidence" value="ECO:0007669"/>
    <property type="project" value="InterPro"/>
</dbReference>
<dbReference type="PANTHER" id="PTHR43357:SF3">
    <property type="entry name" value="FE(3+)-TRANSPORT SYSTEM PERMEASE PROTEIN FBPB 2"/>
    <property type="match status" value="1"/>
</dbReference>
<evidence type="ECO:0000313" key="11">
    <source>
        <dbReference type="Proteomes" id="UP000712673"/>
    </source>
</evidence>
<feature type="transmembrane region" description="Helical" evidence="8">
    <location>
        <begin position="20"/>
        <end position="45"/>
    </location>
</feature>
<keyword evidence="5 8" id="KW-0812">Transmembrane</keyword>
<gene>
    <name evidence="10" type="ORF">FJZ47_10455</name>
</gene>
<dbReference type="PROSITE" id="PS50928">
    <property type="entry name" value="ABC_TM1"/>
    <property type="match status" value="2"/>
</dbReference>
<feature type="transmembrane region" description="Helical" evidence="8">
    <location>
        <begin position="103"/>
        <end position="124"/>
    </location>
</feature>
<organism evidence="10 11">
    <name type="scientific">Tectimicrobiota bacterium</name>
    <dbReference type="NCBI Taxonomy" id="2528274"/>
    <lineage>
        <taxon>Bacteria</taxon>
        <taxon>Pseudomonadati</taxon>
        <taxon>Nitrospinota/Tectimicrobiota group</taxon>
        <taxon>Candidatus Tectimicrobiota</taxon>
    </lineage>
</organism>
<protein>
    <submittedName>
        <fullName evidence="10">Iron ABC transporter permease</fullName>
    </submittedName>
</protein>
<dbReference type="EMBL" id="VGLS01000278">
    <property type="protein sequence ID" value="MBM3224211.1"/>
    <property type="molecule type" value="Genomic_DNA"/>
</dbReference>
<feature type="transmembrane region" description="Helical" evidence="8">
    <location>
        <begin position="65"/>
        <end position="91"/>
    </location>
</feature>
<keyword evidence="2 8" id="KW-0813">Transport</keyword>
<evidence type="ECO:0000256" key="5">
    <source>
        <dbReference type="ARBA" id="ARBA00022692"/>
    </source>
</evidence>
<feature type="domain" description="ABC transmembrane type-1" evidence="9">
    <location>
        <begin position="65"/>
        <end position="266"/>
    </location>
</feature>
<evidence type="ECO:0000256" key="4">
    <source>
        <dbReference type="ARBA" id="ARBA00022519"/>
    </source>
</evidence>
<evidence type="ECO:0000256" key="7">
    <source>
        <dbReference type="ARBA" id="ARBA00023136"/>
    </source>
</evidence>
<feature type="transmembrane region" description="Helical" evidence="8">
    <location>
        <begin position="478"/>
        <end position="495"/>
    </location>
</feature>
<evidence type="ECO:0000256" key="8">
    <source>
        <dbReference type="RuleBase" id="RU363032"/>
    </source>
</evidence>
<keyword evidence="7 8" id="KW-0472">Membrane</keyword>
<evidence type="ECO:0000259" key="9">
    <source>
        <dbReference type="PROSITE" id="PS50928"/>
    </source>
</evidence>
<comment type="similarity">
    <text evidence="8">Belongs to the binding-protein-dependent transport system permease family.</text>
</comment>
<keyword evidence="6 8" id="KW-1133">Transmembrane helix</keyword>
<feature type="domain" description="ABC transmembrane type-1" evidence="9">
    <location>
        <begin position="340"/>
        <end position="546"/>
    </location>
</feature>
<evidence type="ECO:0000256" key="2">
    <source>
        <dbReference type="ARBA" id="ARBA00022448"/>
    </source>
</evidence>
<dbReference type="FunFam" id="1.10.3720.10:FF:000088">
    <property type="entry name" value="Iron(III) ABC transporter, permease protein"/>
    <property type="match status" value="1"/>
</dbReference>
<dbReference type="CDD" id="cd06261">
    <property type="entry name" value="TM_PBP2"/>
    <property type="match status" value="2"/>
</dbReference>
<dbReference type="GO" id="GO:0005886">
    <property type="term" value="C:plasma membrane"/>
    <property type="evidence" value="ECO:0007669"/>
    <property type="project" value="UniProtKB-SubCell"/>
</dbReference>
<dbReference type="Proteomes" id="UP000712673">
    <property type="component" value="Unassembled WGS sequence"/>
</dbReference>
<evidence type="ECO:0000256" key="1">
    <source>
        <dbReference type="ARBA" id="ARBA00004429"/>
    </source>
</evidence>
<feature type="transmembrane region" description="Helical" evidence="8">
    <location>
        <begin position="414"/>
        <end position="435"/>
    </location>
</feature>
<dbReference type="SUPFAM" id="SSF161098">
    <property type="entry name" value="MetI-like"/>
    <property type="match status" value="2"/>
</dbReference>
<dbReference type="Gene3D" id="1.10.3720.10">
    <property type="entry name" value="MetI-like"/>
    <property type="match status" value="2"/>
</dbReference>
<feature type="transmembrane region" description="Helical" evidence="8">
    <location>
        <begin position="528"/>
        <end position="547"/>
    </location>
</feature>
<comment type="caution">
    <text evidence="10">The sequence shown here is derived from an EMBL/GenBank/DDBJ whole genome shotgun (WGS) entry which is preliminary data.</text>
</comment>
<comment type="subcellular location">
    <subcellularLocation>
        <location evidence="1">Cell inner membrane</location>
        <topology evidence="1">Multi-pass membrane protein</topology>
    </subcellularLocation>
    <subcellularLocation>
        <location evidence="8">Cell membrane</location>
        <topology evidence="8">Multi-pass membrane protein</topology>
    </subcellularLocation>
</comment>
<dbReference type="Pfam" id="PF00528">
    <property type="entry name" value="BPD_transp_1"/>
    <property type="match status" value="2"/>
</dbReference>
<feature type="transmembrane region" description="Helical" evidence="8">
    <location>
        <begin position="194"/>
        <end position="216"/>
    </location>
</feature>
<keyword evidence="3" id="KW-1003">Cell membrane</keyword>
<feature type="transmembrane region" description="Helical" evidence="8">
    <location>
        <begin position="384"/>
        <end position="402"/>
    </location>
</feature>
<dbReference type="InterPro" id="IPR035906">
    <property type="entry name" value="MetI-like_sf"/>
</dbReference>
<proteinExistence type="inferred from homology"/>
<evidence type="ECO:0000313" key="10">
    <source>
        <dbReference type="EMBL" id="MBM3224211.1"/>
    </source>
</evidence>
<dbReference type="InterPro" id="IPR000515">
    <property type="entry name" value="MetI-like"/>
</dbReference>
<feature type="transmembrane region" description="Helical" evidence="8">
    <location>
        <begin position="150"/>
        <end position="173"/>
    </location>
</feature>
<name>A0A937VZX9_UNCTE</name>
<dbReference type="AlphaFoldDB" id="A0A937VZX9"/>
<keyword evidence="4" id="KW-0997">Cell inner membrane</keyword>
<evidence type="ECO:0000256" key="6">
    <source>
        <dbReference type="ARBA" id="ARBA00022989"/>
    </source>
</evidence>
<sequence>MVSHPGQVVSASGVQGGRWVSIWSLLALTIAAGVSVPLLAVLSSFLTPAGDVWRHLWQTQLLELILNTLGLLIGVGVGTVLVGTGLAWLVVYYRFPGQTLFEWGLILPLAIPAYVLGFVCLGLFDFTGPLQTLLRGLLGAHLRLPTLRSYWGVTLMMTLVFYPYVYLLARAAFLGQGATALETARSLGRTPLRAFLVVTLPMARPALVAGGALAMMEALADVGTVATFGYRTLTEAIYRVWYGMFDRPAATQLASGLLGFALLLLLVERLSRGRARYIETYRRGTGVTPTRLHGWRAGLATGACLAVLGPGFLVPVGQLGVWTWRTVQAGQLAPTFGTLLGNTVYLATLATAGTCLLALVMAYASRLSVSPSVRWASQCATMGYALPGSVVAVGVLLPLAWLDHTIVAWLAARLGQSGSLLFTGSAAGLLFAYLVRFLAVSLQTVDASLTRISPSLDDAARSLGAGTGRVLRRIHLPLLRSGVLTALILVFVEVMKEMPATLLLRPFGLNTLAIEVWQRTADAMWQEAAAPALAIVGAGILPVLLAVRLSVRR</sequence>
<feature type="transmembrane region" description="Helical" evidence="8">
    <location>
        <begin position="299"/>
        <end position="324"/>
    </location>
</feature>
<dbReference type="PANTHER" id="PTHR43357">
    <property type="entry name" value="INNER MEMBRANE ABC TRANSPORTER PERMEASE PROTEIN YDCV"/>
    <property type="match status" value="1"/>
</dbReference>
<feature type="transmembrane region" description="Helical" evidence="8">
    <location>
        <begin position="249"/>
        <end position="267"/>
    </location>
</feature>
<feature type="transmembrane region" description="Helical" evidence="8">
    <location>
        <begin position="344"/>
        <end position="364"/>
    </location>
</feature>
<reference evidence="10" key="1">
    <citation type="submission" date="2019-03" db="EMBL/GenBank/DDBJ databases">
        <title>Lake Tanganyika Metagenome-Assembled Genomes (MAGs).</title>
        <authorList>
            <person name="Tran P."/>
        </authorList>
    </citation>
    <scope>NUCLEOTIDE SEQUENCE</scope>
    <source>
        <strain evidence="10">K_DeepCast_65m_m2_066</strain>
    </source>
</reference>
<accession>A0A937VZX9</accession>